<evidence type="ECO:0000256" key="5">
    <source>
        <dbReference type="ARBA" id="ARBA00023136"/>
    </source>
</evidence>
<evidence type="ECO:0000313" key="8">
    <source>
        <dbReference type="EMBL" id="CAI6331570.1"/>
    </source>
</evidence>
<feature type="transmembrane region" description="Helical" evidence="6">
    <location>
        <begin position="226"/>
        <end position="248"/>
    </location>
</feature>
<keyword evidence="5 6" id="KW-0472">Membrane</keyword>
<dbReference type="InterPro" id="IPR011701">
    <property type="entry name" value="MFS"/>
</dbReference>
<feature type="transmembrane region" description="Helical" evidence="6">
    <location>
        <begin position="380"/>
        <end position="400"/>
    </location>
</feature>
<sequence>MLGFHRRTRSLIPVKDLGKYDKVPLDEAESDAESNAGEMEMEMDMGNASSRPDVKARQLQLYLVYLVFLAEAIMASSLQPQLQMLISGDEFCGNISTSYLSSILDCAYAFGGTTGLFWGYLADRMGRRRVTLMGLWAMLVCCLSMGFATDLATCTIFRYFAGLASSTVVVTTLAMLGDLSESSQERAENVARLPMIALCGSMGPIAQSMVSESLRASGALWEKFPILGSQLVCSSIVLTIATVASIMLKETLPMDFNRHQSAVDLDCEKAAFLTSSDYEDPSVEVVDFVRPDRISINQFLSAPSFMVLLASFSLLSLHASTFDVLLPHLGHSDSQHGGMGISCSWLGLTVLAVKAVAGITLACVIPALIKKFGLLKLYRLASLLFPAVYLATPLLAIAAASSSGFVAATSTFALLVKHLLTGGTTILVALLVLNTTPDAFSAGTVVGLMQVASLFRALAVAVSGASFYLSNDMKVSTTNFALWTCLALFGAVGAALAYFVRERPSVERDFPSEVLCWETCFDADAEKIAFDD</sequence>
<feature type="transmembrane region" description="Helical" evidence="6">
    <location>
        <begin position="412"/>
        <end position="433"/>
    </location>
</feature>
<dbReference type="Proteomes" id="UP001152607">
    <property type="component" value="Unassembled WGS sequence"/>
</dbReference>
<feature type="transmembrane region" description="Helical" evidence="6">
    <location>
        <begin position="299"/>
        <end position="319"/>
    </location>
</feature>
<dbReference type="Gene3D" id="1.20.1250.20">
    <property type="entry name" value="MFS general substrate transporter like domains"/>
    <property type="match status" value="1"/>
</dbReference>
<feature type="transmembrane region" description="Helical" evidence="6">
    <location>
        <begin position="445"/>
        <end position="468"/>
    </location>
</feature>
<evidence type="ECO:0000256" key="1">
    <source>
        <dbReference type="ARBA" id="ARBA00004141"/>
    </source>
</evidence>
<name>A0A9W4XNH1_9PLEO</name>
<feature type="transmembrane region" description="Helical" evidence="6">
    <location>
        <begin position="480"/>
        <end position="500"/>
    </location>
</feature>
<feature type="transmembrane region" description="Helical" evidence="6">
    <location>
        <begin position="130"/>
        <end position="149"/>
    </location>
</feature>
<comment type="caution">
    <text evidence="8">The sequence shown here is derived from an EMBL/GenBank/DDBJ whole genome shotgun (WGS) entry which is preliminary data.</text>
</comment>
<feature type="transmembrane region" description="Helical" evidence="6">
    <location>
        <begin position="98"/>
        <end position="118"/>
    </location>
</feature>
<keyword evidence="2" id="KW-0813">Transport</keyword>
<keyword evidence="4 6" id="KW-1133">Transmembrane helix</keyword>
<dbReference type="GO" id="GO:0016020">
    <property type="term" value="C:membrane"/>
    <property type="evidence" value="ECO:0007669"/>
    <property type="project" value="UniProtKB-SubCell"/>
</dbReference>
<organism evidence="8 9">
    <name type="scientific">Periconia digitata</name>
    <dbReference type="NCBI Taxonomy" id="1303443"/>
    <lineage>
        <taxon>Eukaryota</taxon>
        <taxon>Fungi</taxon>
        <taxon>Dikarya</taxon>
        <taxon>Ascomycota</taxon>
        <taxon>Pezizomycotina</taxon>
        <taxon>Dothideomycetes</taxon>
        <taxon>Pleosporomycetidae</taxon>
        <taxon>Pleosporales</taxon>
        <taxon>Massarineae</taxon>
        <taxon>Periconiaceae</taxon>
        <taxon>Periconia</taxon>
    </lineage>
</organism>
<evidence type="ECO:0000256" key="6">
    <source>
        <dbReference type="SAM" id="Phobius"/>
    </source>
</evidence>
<feature type="transmembrane region" description="Helical" evidence="6">
    <location>
        <begin position="155"/>
        <end position="177"/>
    </location>
</feature>
<evidence type="ECO:0000313" key="9">
    <source>
        <dbReference type="Proteomes" id="UP001152607"/>
    </source>
</evidence>
<evidence type="ECO:0000256" key="3">
    <source>
        <dbReference type="ARBA" id="ARBA00022692"/>
    </source>
</evidence>
<keyword evidence="9" id="KW-1185">Reference proteome</keyword>
<evidence type="ECO:0000256" key="2">
    <source>
        <dbReference type="ARBA" id="ARBA00022448"/>
    </source>
</evidence>
<evidence type="ECO:0000256" key="4">
    <source>
        <dbReference type="ARBA" id="ARBA00022989"/>
    </source>
</evidence>
<dbReference type="AlphaFoldDB" id="A0A9W4XNH1"/>
<dbReference type="PANTHER" id="PTHR23504">
    <property type="entry name" value="MAJOR FACILITATOR SUPERFAMILY DOMAIN-CONTAINING PROTEIN 10"/>
    <property type="match status" value="1"/>
</dbReference>
<proteinExistence type="predicted"/>
<feature type="transmembrane region" description="Helical" evidence="6">
    <location>
        <begin position="339"/>
        <end position="368"/>
    </location>
</feature>
<protein>
    <recommendedName>
        <fullName evidence="7">Major facilitator superfamily (MFS) profile domain-containing protein</fullName>
    </recommendedName>
</protein>
<evidence type="ECO:0000259" key="7">
    <source>
        <dbReference type="PROSITE" id="PS50850"/>
    </source>
</evidence>
<feature type="domain" description="Major facilitator superfamily (MFS) profile" evidence="7">
    <location>
        <begin position="57"/>
        <end position="505"/>
    </location>
</feature>
<dbReference type="InterPro" id="IPR020846">
    <property type="entry name" value="MFS_dom"/>
</dbReference>
<gene>
    <name evidence="8" type="ORF">PDIGIT_LOCUS4595</name>
</gene>
<feature type="transmembrane region" description="Helical" evidence="6">
    <location>
        <begin position="59"/>
        <end position="78"/>
    </location>
</feature>
<keyword evidence="3 6" id="KW-0812">Transmembrane</keyword>
<dbReference type="GO" id="GO:0022857">
    <property type="term" value="F:transmembrane transporter activity"/>
    <property type="evidence" value="ECO:0007669"/>
    <property type="project" value="InterPro"/>
</dbReference>
<reference evidence="8" key="1">
    <citation type="submission" date="2023-01" db="EMBL/GenBank/DDBJ databases">
        <authorList>
            <person name="Van Ghelder C."/>
            <person name="Rancurel C."/>
        </authorList>
    </citation>
    <scope>NUCLEOTIDE SEQUENCE</scope>
    <source>
        <strain evidence="8">CNCM I-4278</strain>
    </source>
</reference>
<comment type="subcellular location">
    <subcellularLocation>
        <location evidence="1">Membrane</location>
        <topology evidence="1">Multi-pass membrane protein</topology>
    </subcellularLocation>
</comment>
<dbReference type="PANTHER" id="PTHR23504:SF6">
    <property type="entry name" value="MULTIDRUG TRANSPORTER, PUTATIVE (AFU_ORTHOLOGUE AFUA_4G08740)-RELATED"/>
    <property type="match status" value="1"/>
</dbReference>
<dbReference type="OrthoDB" id="419616at2759"/>
<accession>A0A9W4XNH1</accession>
<dbReference type="Pfam" id="PF07690">
    <property type="entry name" value="MFS_1"/>
    <property type="match status" value="1"/>
</dbReference>
<dbReference type="EMBL" id="CAOQHR010000003">
    <property type="protein sequence ID" value="CAI6331570.1"/>
    <property type="molecule type" value="Genomic_DNA"/>
</dbReference>
<dbReference type="SUPFAM" id="SSF103473">
    <property type="entry name" value="MFS general substrate transporter"/>
    <property type="match status" value="1"/>
</dbReference>
<feature type="transmembrane region" description="Helical" evidence="6">
    <location>
        <begin position="189"/>
        <end position="206"/>
    </location>
</feature>
<dbReference type="PROSITE" id="PS50850">
    <property type="entry name" value="MFS"/>
    <property type="match status" value="1"/>
</dbReference>
<dbReference type="InterPro" id="IPR036259">
    <property type="entry name" value="MFS_trans_sf"/>
</dbReference>